<dbReference type="InterPro" id="IPR008253">
    <property type="entry name" value="Marvel"/>
</dbReference>
<reference evidence="7 8" key="2">
    <citation type="journal article" date="2013" name="PLoS Genet.">
        <title>Comparative genome structure, secondary metabolite, and effector coding capacity across Cochliobolus pathogens.</title>
        <authorList>
            <person name="Condon B.J."/>
            <person name="Leng Y."/>
            <person name="Wu D."/>
            <person name="Bushley K.E."/>
            <person name="Ohm R.A."/>
            <person name="Otillar R."/>
            <person name="Martin J."/>
            <person name="Schackwitz W."/>
            <person name="Grimwood J."/>
            <person name="MohdZainudin N."/>
            <person name="Xue C."/>
            <person name="Wang R."/>
            <person name="Manning V.A."/>
            <person name="Dhillon B."/>
            <person name="Tu Z.J."/>
            <person name="Steffenson B.J."/>
            <person name="Salamov A."/>
            <person name="Sun H."/>
            <person name="Lowry S."/>
            <person name="LaButti K."/>
            <person name="Han J."/>
            <person name="Copeland A."/>
            <person name="Lindquist E."/>
            <person name="Barry K."/>
            <person name="Schmutz J."/>
            <person name="Baker S.E."/>
            <person name="Ciuffetti L.M."/>
            <person name="Grigoriev I.V."/>
            <person name="Zhong S."/>
            <person name="Turgeon B.G."/>
        </authorList>
    </citation>
    <scope>NUCLEOTIDE SEQUENCE [LARGE SCALE GENOMIC DNA]</scope>
    <source>
        <strain evidence="8">28A</strain>
    </source>
</reference>
<dbReference type="Pfam" id="PF01284">
    <property type="entry name" value="MARVEL"/>
    <property type="match status" value="1"/>
</dbReference>
<name>R0JZT1_EXST2</name>
<dbReference type="GO" id="GO:0072659">
    <property type="term" value="P:protein localization to plasma membrane"/>
    <property type="evidence" value="ECO:0007669"/>
    <property type="project" value="TreeGrafter"/>
</dbReference>
<dbReference type="HOGENOM" id="CLU_125562_1_0_1"/>
<sequence>MVSSIFSFVLRGAQALFGIVVLGLSVTLIRGHHWGDLPASLGFGTFIGGLSFVAALAGVAGIWFEFLGGMVGLVIDSVVALVNLAGGVLYAIKLKGVKCDGNPQDTENVVKLLKNEWFNGGCRKYNGKLFCWNGSNHTAKQFLDTCVGHCKEAQADTVFMFLTAVVAIVCGLLVWLRMRKGY</sequence>
<keyword evidence="4 5" id="KW-0472">Membrane</keyword>
<dbReference type="GO" id="GO:0005886">
    <property type="term" value="C:plasma membrane"/>
    <property type="evidence" value="ECO:0007669"/>
    <property type="project" value="TreeGrafter"/>
</dbReference>
<dbReference type="AlphaFoldDB" id="R0JZT1"/>
<keyword evidence="3 5" id="KW-1133">Transmembrane helix</keyword>
<feature type="domain" description="MARVEL" evidence="6">
    <location>
        <begin position="7"/>
        <end position="168"/>
    </location>
</feature>
<dbReference type="STRING" id="671987.R0JZT1"/>
<gene>
    <name evidence="7" type="ORF">SETTUDRAFT_174347</name>
</gene>
<dbReference type="PANTHER" id="PTHR28165">
    <property type="entry name" value="NON-CLASSICAL EXPORT PROTEIN 2-RELATED"/>
    <property type="match status" value="1"/>
</dbReference>
<dbReference type="GO" id="GO:0032126">
    <property type="term" value="C:eisosome"/>
    <property type="evidence" value="ECO:0007669"/>
    <property type="project" value="TreeGrafter"/>
</dbReference>
<dbReference type="GeneID" id="19401318"/>
<feature type="transmembrane region" description="Helical" evidence="5">
    <location>
        <begin position="41"/>
        <end position="64"/>
    </location>
</feature>
<feature type="transmembrane region" description="Helical" evidence="5">
    <location>
        <begin position="158"/>
        <end position="176"/>
    </location>
</feature>
<comment type="subcellular location">
    <subcellularLocation>
        <location evidence="1">Membrane</location>
        <topology evidence="1">Multi-pass membrane protein</topology>
    </subcellularLocation>
</comment>
<dbReference type="PANTHER" id="PTHR28165:SF2">
    <property type="entry name" value="MARVEL DOMAIN-CONTAINING PROTEIN"/>
    <property type="match status" value="1"/>
</dbReference>
<organism evidence="7 8">
    <name type="scientific">Exserohilum turcicum (strain 28A)</name>
    <name type="common">Northern leaf blight fungus</name>
    <name type="synonym">Setosphaeria turcica</name>
    <dbReference type="NCBI Taxonomy" id="671987"/>
    <lineage>
        <taxon>Eukaryota</taxon>
        <taxon>Fungi</taxon>
        <taxon>Dikarya</taxon>
        <taxon>Ascomycota</taxon>
        <taxon>Pezizomycotina</taxon>
        <taxon>Dothideomycetes</taxon>
        <taxon>Pleosporomycetidae</taxon>
        <taxon>Pleosporales</taxon>
        <taxon>Pleosporineae</taxon>
        <taxon>Pleosporaceae</taxon>
        <taxon>Exserohilum</taxon>
    </lineage>
</organism>
<feature type="transmembrane region" description="Helical" evidence="5">
    <location>
        <begin position="6"/>
        <end position="29"/>
    </location>
</feature>
<reference evidence="7 8" key="1">
    <citation type="journal article" date="2012" name="PLoS Pathog.">
        <title>Diverse lifestyles and strategies of plant pathogenesis encoded in the genomes of eighteen Dothideomycetes fungi.</title>
        <authorList>
            <person name="Ohm R.A."/>
            <person name="Feau N."/>
            <person name="Henrissat B."/>
            <person name="Schoch C.L."/>
            <person name="Horwitz B.A."/>
            <person name="Barry K.W."/>
            <person name="Condon B.J."/>
            <person name="Copeland A.C."/>
            <person name="Dhillon B."/>
            <person name="Glaser F."/>
            <person name="Hesse C.N."/>
            <person name="Kosti I."/>
            <person name="LaButti K."/>
            <person name="Lindquist E.A."/>
            <person name="Lucas S."/>
            <person name="Salamov A.A."/>
            <person name="Bradshaw R.E."/>
            <person name="Ciuffetti L."/>
            <person name="Hamelin R.C."/>
            <person name="Kema G.H.J."/>
            <person name="Lawrence C."/>
            <person name="Scott J.A."/>
            <person name="Spatafora J.W."/>
            <person name="Turgeon B.G."/>
            <person name="de Wit P.J.G.M."/>
            <person name="Zhong S."/>
            <person name="Goodwin S.B."/>
            <person name="Grigoriev I.V."/>
        </authorList>
    </citation>
    <scope>NUCLEOTIDE SEQUENCE [LARGE SCALE GENOMIC DNA]</scope>
    <source>
        <strain evidence="8">28A</strain>
    </source>
</reference>
<evidence type="ECO:0000259" key="6">
    <source>
        <dbReference type="Pfam" id="PF01284"/>
    </source>
</evidence>
<feature type="transmembrane region" description="Helical" evidence="5">
    <location>
        <begin position="70"/>
        <end position="92"/>
    </location>
</feature>
<dbReference type="InterPro" id="IPR052649">
    <property type="entry name" value="NCE102-like"/>
</dbReference>
<dbReference type="RefSeq" id="XP_008031080.1">
    <property type="nucleotide sequence ID" value="XM_008032889.1"/>
</dbReference>
<evidence type="ECO:0000256" key="1">
    <source>
        <dbReference type="ARBA" id="ARBA00004141"/>
    </source>
</evidence>
<dbReference type="Proteomes" id="UP000016935">
    <property type="component" value="Unassembled WGS sequence"/>
</dbReference>
<dbReference type="GO" id="GO:0070941">
    <property type="term" value="P:eisosome assembly"/>
    <property type="evidence" value="ECO:0007669"/>
    <property type="project" value="TreeGrafter"/>
</dbReference>
<evidence type="ECO:0000256" key="3">
    <source>
        <dbReference type="ARBA" id="ARBA00022989"/>
    </source>
</evidence>
<protein>
    <recommendedName>
        <fullName evidence="6">MARVEL domain-containing protein</fullName>
    </recommendedName>
</protein>
<keyword evidence="8" id="KW-1185">Reference proteome</keyword>
<dbReference type="OrthoDB" id="2017497at2759"/>
<dbReference type="eggNOG" id="ENOG502SASX">
    <property type="taxonomic scope" value="Eukaryota"/>
</dbReference>
<evidence type="ECO:0000256" key="2">
    <source>
        <dbReference type="ARBA" id="ARBA00022692"/>
    </source>
</evidence>
<evidence type="ECO:0000313" key="8">
    <source>
        <dbReference type="Proteomes" id="UP000016935"/>
    </source>
</evidence>
<proteinExistence type="predicted"/>
<evidence type="ECO:0000256" key="4">
    <source>
        <dbReference type="ARBA" id="ARBA00023136"/>
    </source>
</evidence>
<dbReference type="EMBL" id="KB908866">
    <property type="protein sequence ID" value="EOA81687.1"/>
    <property type="molecule type" value="Genomic_DNA"/>
</dbReference>
<accession>R0JZT1</accession>
<keyword evidence="2 5" id="KW-0812">Transmembrane</keyword>
<evidence type="ECO:0000313" key="7">
    <source>
        <dbReference type="EMBL" id="EOA81687.1"/>
    </source>
</evidence>
<evidence type="ECO:0000256" key="5">
    <source>
        <dbReference type="SAM" id="Phobius"/>
    </source>
</evidence>